<dbReference type="EMBL" id="OL473597">
    <property type="protein sequence ID" value="UNH61220.1"/>
    <property type="molecule type" value="Genomic_DNA"/>
</dbReference>
<reference evidence="1" key="1">
    <citation type="submission" date="2021-11" db="EMBL/GenBank/DDBJ databases">
        <authorList>
            <person name="Rong C."/>
            <person name="Yang Y."/>
            <person name="Li S."/>
            <person name="Zhou K."/>
            <person name="Xu Y."/>
            <person name="Zhang R."/>
            <person name="Zhang Y."/>
        </authorList>
    </citation>
    <scope>NUCLEOTIDE SEQUENCE</scope>
</reference>
<name>A0AC61TTQ6_9CAUD</name>
<gene>
    <name evidence="1" type="ORF">SSZBM1_103</name>
</gene>
<protein>
    <submittedName>
        <fullName evidence="1">Uncharacterized protein</fullName>
    </submittedName>
</protein>
<keyword evidence="2" id="KW-1185">Reference proteome</keyword>
<proteinExistence type="predicted"/>
<accession>A0AC61TTQ6</accession>
<organism evidence="1 2">
    <name type="scientific">Synechococcus phage S-SZBM1</name>
    <dbReference type="NCBI Taxonomy" id="2926475"/>
    <lineage>
        <taxon>Viruses</taxon>
        <taxon>Duplodnaviria</taxon>
        <taxon>Heunggongvirae</taxon>
        <taxon>Uroviricota</taxon>
        <taxon>Caudoviricetes</taxon>
        <taxon>Pantevenvirales</taxon>
        <taxon>Kyanoviridae</taxon>
        <taxon>Shenzhenivirus</taxon>
        <taxon>Shenzhenivirus sszbm1</taxon>
    </lineage>
</organism>
<evidence type="ECO:0000313" key="1">
    <source>
        <dbReference type="EMBL" id="UNH61220.1"/>
    </source>
</evidence>
<sequence length="130" mass="15559">MIFSREVKGTSPNKPKMSWWDYWIGHCWMTGWQSINHSFRNWADLMTGNWKDYGLMFYDDPYEECYSCFWSYLGDDDTLPKEFLEHLQEMVDRIERGEEELIPMDEDFMNRLKDLTDGVELDDGPSSVSE</sequence>
<dbReference type="Proteomes" id="UP000829362">
    <property type="component" value="Segment"/>
</dbReference>
<evidence type="ECO:0000313" key="2">
    <source>
        <dbReference type="Proteomes" id="UP000829362"/>
    </source>
</evidence>